<gene>
    <name evidence="8" type="ORF">PP769_17965</name>
</gene>
<dbReference type="EMBL" id="CP116967">
    <property type="protein sequence ID" value="WNM57835.1"/>
    <property type="molecule type" value="Genomic_DNA"/>
</dbReference>
<keyword evidence="3 4" id="KW-0408">Iron</keyword>
<evidence type="ECO:0000256" key="4">
    <source>
        <dbReference type="PROSITE-ProRule" id="PRU00433"/>
    </source>
</evidence>
<name>A0AA96GCW5_9BACT</name>
<feature type="region of interest" description="Disordered" evidence="5">
    <location>
        <begin position="147"/>
        <end position="172"/>
    </location>
</feature>
<evidence type="ECO:0000256" key="5">
    <source>
        <dbReference type="SAM" id="MobiDB-lite"/>
    </source>
</evidence>
<dbReference type="InterPro" id="IPR009056">
    <property type="entry name" value="Cyt_c-like_dom"/>
</dbReference>
<keyword evidence="6" id="KW-0732">Signal</keyword>
<dbReference type="SUPFAM" id="SSF46626">
    <property type="entry name" value="Cytochrome c"/>
    <property type="match status" value="1"/>
</dbReference>
<feature type="chain" id="PRO_5041733251" evidence="6">
    <location>
        <begin position="25"/>
        <end position="172"/>
    </location>
</feature>
<protein>
    <submittedName>
        <fullName evidence="8">Cytochrome c</fullName>
    </submittedName>
</protein>
<reference evidence="8 9" key="1">
    <citation type="submission" date="2023-01" db="EMBL/GenBank/DDBJ databases">
        <title>Cultivation and genomic characterization of new, ubiquitous marine nitrite-oxidizing bacteria from the Nitrospirales.</title>
        <authorList>
            <person name="Mueller A.J."/>
            <person name="Daebeler A."/>
            <person name="Herbold C.W."/>
            <person name="Kirkegaard R.H."/>
            <person name="Daims H."/>
        </authorList>
    </citation>
    <scope>NUCLEOTIDE SEQUENCE [LARGE SCALE GENOMIC DNA]</scope>
    <source>
        <strain evidence="8 9">VA</strain>
    </source>
</reference>
<dbReference type="RefSeq" id="WP_312642818.1">
    <property type="nucleotide sequence ID" value="NZ_CP116967.1"/>
</dbReference>
<evidence type="ECO:0000256" key="1">
    <source>
        <dbReference type="ARBA" id="ARBA00022617"/>
    </source>
</evidence>
<dbReference type="GO" id="GO:0009055">
    <property type="term" value="F:electron transfer activity"/>
    <property type="evidence" value="ECO:0007669"/>
    <property type="project" value="InterPro"/>
</dbReference>
<dbReference type="Pfam" id="PF13442">
    <property type="entry name" value="Cytochrome_CBB3"/>
    <property type="match status" value="1"/>
</dbReference>
<keyword evidence="2 4" id="KW-0479">Metal-binding</keyword>
<organism evidence="8 9">
    <name type="scientific">Candidatus Nitrospira allomarina</name>
    <dbReference type="NCBI Taxonomy" id="3020900"/>
    <lineage>
        <taxon>Bacteria</taxon>
        <taxon>Pseudomonadati</taxon>
        <taxon>Nitrospirota</taxon>
        <taxon>Nitrospiria</taxon>
        <taxon>Nitrospirales</taxon>
        <taxon>Nitrospiraceae</taxon>
        <taxon>Nitrospira</taxon>
    </lineage>
</organism>
<accession>A0AA96GCW5</accession>
<evidence type="ECO:0000256" key="2">
    <source>
        <dbReference type="ARBA" id="ARBA00022723"/>
    </source>
</evidence>
<dbReference type="Gene3D" id="1.10.760.10">
    <property type="entry name" value="Cytochrome c-like domain"/>
    <property type="match status" value="1"/>
</dbReference>
<dbReference type="AlphaFoldDB" id="A0AA96GCW5"/>
<evidence type="ECO:0000256" key="6">
    <source>
        <dbReference type="SAM" id="SignalP"/>
    </source>
</evidence>
<feature type="domain" description="Cytochrome c" evidence="7">
    <location>
        <begin position="57"/>
        <end position="147"/>
    </location>
</feature>
<dbReference type="PROSITE" id="PS51007">
    <property type="entry name" value="CYTC"/>
    <property type="match status" value="1"/>
</dbReference>
<keyword evidence="1 4" id="KW-0349">Heme</keyword>
<proteinExistence type="predicted"/>
<evidence type="ECO:0000313" key="8">
    <source>
        <dbReference type="EMBL" id="WNM57835.1"/>
    </source>
</evidence>
<evidence type="ECO:0000256" key="3">
    <source>
        <dbReference type="ARBA" id="ARBA00023004"/>
    </source>
</evidence>
<feature type="compositionally biased region" description="Gly residues" evidence="5">
    <location>
        <begin position="149"/>
        <end position="162"/>
    </location>
</feature>
<dbReference type="GO" id="GO:0046872">
    <property type="term" value="F:metal ion binding"/>
    <property type="evidence" value="ECO:0007669"/>
    <property type="project" value="UniProtKB-KW"/>
</dbReference>
<feature type="signal peptide" evidence="6">
    <location>
        <begin position="1"/>
        <end position="24"/>
    </location>
</feature>
<dbReference type="Proteomes" id="UP001302719">
    <property type="component" value="Chromosome"/>
</dbReference>
<evidence type="ECO:0000313" key="9">
    <source>
        <dbReference type="Proteomes" id="UP001302719"/>
    </source>
</evidence>
<dbReference type="GO" id="GO:0020037">
    <property type="term" value="F:heme binding"/>
    <property type="evidence" value="ECO:0007669"/>
    <property type="project" value="InterPro"/>
</dbReference>
<evidence type="ECO:0000259" key="7">
    <source>
        <dbReference type="PROSITE" id="PS51007"/>
    </source>
</evidence>
<sequence>MRQIFQWTSGLILALAVSGSPLLAQQHGHQQMMMSRVPADKLDEARALQSPLPPSPETVEKGKMIYEGKGTCVNCHGVSGRGDGPGASTLNPPPRVFRSHGFWRHRSEGEIFWVIKYGSPGTGMIPFGGMLSDEEIWTVMQYEQSFSGGSHGGGGGRQGGGRHSGRDMMMYR</sequence>
<keyword evidence="9" id="KW-1185">Reference proteome</keyword>
<dbReference type="InterPro" id="IPR036909">
    <property type="entry name" value="Cyt_c-like_dom_sf"/>
</dbReference>
<dbReference type="KEGG" id="nall:PP769_17965"/>